<organism evidence="1">
    <name type="scientific">marine sediment metagenome</name>
    <dbReference type="NCBI Taxonomy" id="412755"/>
    <lineage>
        <taxon>unclassified sequences</taxon>
        <taxon>metagenomes</taxon>
        <taxon>ecological metagenomes</taxon>
    </lineage>
</organism>
<dbReference type="AlphaFoldDB" id="X1RB76"/>
<protein>
    <recommendedName>
        <fullName evidence="2">Ribbon-helix-helix protein CopG domain-containing protein</fullName>
    </recommendedName>
</protein>
<evidence type="ECO:0008006" key="2">
    <source>
        <dbReference type="Google" id="ProtNLM"/>
    </source>
</evidence>
<proteinExistence type="predicted"/>
<name>X1RB76_9ZZZZ</name>
<sequence>MEKTGDIYIRTGRRRKRYEFLLLENQRARLERLAKDQGRSLPDLITEGISIVLVAYEDLHPEWEGKEEPTE</sequence>
<accession>X1RB76</accession>
<gene>
    <name evidence="1" type="ORF">S12H4_00960</name>
</gene>
<reference evidence="1" key="1">
    <citation type="journal article" date="2014" name="Front. Microbiol.">
        <title>High frequency of phylogenetically diverse reductive dehalogenase-homologous genes in deep subseafloor sedimentary metagenomes.</title>
        <authorList>
            <person name="Kawai M."/>
            <person name="Futagami T."/>
            <person name="Toyoda A."/>
            <person name="Takaki Y."/>
            <person name="Nishi S."/>
            <person name="Hori S."/>
            <person name="Arai W."/>
            <person name="Tsubouchi T."/>
            <person name="Morono Y."/>
            <person name="Uchiyama I."/>
            <person name="Ito T."/>
            <person name="Fujiyama A."/>
            <person name="Inagaki F."/>
            <person name="Takami H."/>
        </authorList>
    </citation>
    <scope>NUCLEOTIDE SEQUENCE</scope>
    <source>
        <strain evidence="1">Expedition CK06-06</strain>
    </source>
</reference>
<evidence type="ECO:0000313" key="1">
    <source>
        <dbReference type="EMBL" id="GAI60405.1"/>
    </source>
</evidence>
<dbReference type="EMBL" id="BARW01000161">
    <property type="protein sequence ID" value="GAI60405.1"/>
    <property type="molecule type" value="Genomic_DNA"/>
</dbReference>
<comment type="caution">
    <text evidence="1">The sequence shown here is derived from an EMBL/GenBank/DDBJ whole genome shotgun (WGS) entry which is preliminary data.</text>
</comment>